<reference evidence="1 2" key="1">
    <citation type="submission" date="2019-05" db="EMBL/GenBank/DDBJ databases">
        <title>Streptomyces marianii sp. nov., a novel marine actinomycete from southern coast of India.</title>
        <authorList>
            <person name="Iniyan A.M."/>
            <person name="Wink J."/>
            <person name="Ramprasad E."/>
            <person name="Ramana C.V."/>
            <person name="Bunk B."/>
            <person name="Sproer C."/>
            <person name="Joseph F.-J.R.S."/>
            <person name="Vincent S.G.P."/>
        </authorList>
    </citation>
    <scope>NUCLEOTIDE SEQUENCE [LARGE SCALE GENOMIC DNA]</scope>
    <source>
        <strain evidence="1 2">ICN19</strain>
    </source>
</reference>
<sequence length="94" mass="10224">MTSSPQQTWWVIYREPNPAEVEVVAVEPPPDDEAAHDRRCAELQEAQQHAYVVTAPDADAAGDIALRVWAEELVASPARLAAANAYLAANARTE</sequence>
<dbReference type="AlphaFoldDB" id="A0A5R9EDI0"/>
<accession>A0A5R9EDI0</accession>
<name>A0A5R9EDI0_9ACTN</name>
<comment type="caution">
    <text evidence="1">The sequence shown here is derived from an EMBL/GenBank/DDBJ whole genome shotgun (WGS) entry which is preliminary data.</text>
</comment>
<protein>
    <submittedName>
        <fullName evidence="1">Uncharacterized protein</fullName>
    </submittedName>
</protein>
<gene>
    <name evidence="1" type="ORF">FEF34_26680</name>
</gene>
<keyword evidence="2" id="KW-1185">Reference proteome</keyword>
<proteinExistence type="predicted"/>
<organism evidence="1 2">
    <name type="scientific">Streptomyces marianii</name>
    <dbReference type="NCBI Taxonomy" id="1817406"/>
    <lineage>
        <taxon>Bacteria</taxon>
        <taxon>Bacillati</taxon>
        <taxon>Actinomycetota</taxon>
        <taxon>Actinomycetes</taxon>
        <taxon>Kitasatosporales</taxon>
        <taxon>Streptomycetaceae</taxon>
        <taxon>Streptomyces</taxon>
    </lineage>
</organism>
<dbReference type="RefSeq" id="WP_138055417.1">
    <property type="nucleotide sequence ID" value="NZ_VAWE01000001.1"/>
</dbReference>
<evidence type="ECO:0000313" key="1">
    <source>
        <dbReference type="EMBL" id="TLQ46104.1"/>
    </source>
</evidence>
<dbReference type="EMBL" id="VAWE01000001">
    <property type="protein sequence ID" value="TLQ46104.1"/>
    <property type="molecule type" value="Genomic_DNA"/>
</dbReference>
<dbReference type="Proteomes" id="UP000305921">
    <property type="component" value="Unassembled WGS sequence"/>
</dbReference>
<dbReference type="OrthoDB" id="4288507at2"/>
<evidence type="ECO:0000313" key="2">
    <source>
        <dbReference type="Proteomes" id="UP000305921"/>
    </source>
</evidence>